<dbReference type="InterPro" id="IPR029058">
    <property type="entry name" value="AB_hydrolase_fold"/>
</dbReference>
<dbReference type="Proteomes" id="UP001354989">
    <property type="component" value="Plasmid pPP1"/>
</dbReference>
<geneLocation type="plasmid" evidence="3 4">
    <name>pPP1</name>
</geneLocation>
<name>A0ABM7VJ47_9BACT</name>
<keyword evidence="4" id="KW-1185">Reference proteome</keyword>
<evidence type="ECO:0000256" key="1">
    <source>
        <dbReference type="SAM" id="SignalP"/>
    </source>
</evidence>
<dbReference type="Gene3D" id="3.40.50.1820">
    <property type="entry name" value="alpha/beta hydrolase"/>
    <property type="match status" value="1"/>
</dbReference>
<accession>A0ABM7VJ47</accession>
<dbReference type="SUPFAM" id="SSF53474">
    <property type="entry name" value="alpha/beta-Hydrolases"/>
    <property type="match status" value="1"/>
</dbReference>
<evidence type="ECO:0000313" key="4">
    <source>
        <dbReference type="Proteomes" id="UP001354989"/>
    </source>
</evidence>
<feature type="signal peptide" evidence="1">
    <location>
        <begin position="1"/>
        <end position="28"/>
    </location>
</feature>
<dbReference type="InterPro" id="IPR008391">
    <property type="entry name" value="AXE1_dom"/>
</dbReference>
<dbReference type="RefSeq" id="WP_338398211.1">
    <property type="nucleotide sequence ID" value="NZ_AP025293.1"/>
</dbReference>
<dbReference type="PANTHER" id="PTHR40111:SF1">
    <property type="entry name" value="CEPHALOSPORIN-C DEACETYLASE"/>
    <property type="match status" value="1"/>
</dbReference>
<evidence type="ECO:0000259" key="2">
    <source>
        <dbReference type="Pfam" id="PF05448"/>
    </source>
</evidence>
<dbReference type="Pfam" id="PF05448">
    <property type="entry name" value="AXE1"/>
    <property type="match status" value="1"/>
</dbReference>
<organism evidence="3 4">
    <name type="scientific">Persicobacter psychrovividus</name>
    <dbReference type="NCBI Taxonomy" id="387638"/>
    <lineage>
        <taxon>Bacteria</taxon>
        <taxon>Pseudomonadati</taxon>
        <taxon>Bacteroidota</taxon>
        <taxon>Cytophagia</taxon>
        <taxon>Cytophagales</taxon>
        <taxon>Persicobacteraceae</taxon>
        <taxon>Persicobacter</taxon>
    </lineage>
</organism>
<protein>
    <submittedName>
        <fullName evidence="3">Cephalosporin deacetylase</fullName>
    </submittedName>
</protein>
<gene>
    <name evidence="3" type="ORF">PEPS_32810</name>
</gene>
<dbReference type="PANTHER" id="PTHR40111">
    <property type="entry name" value="CEPHALOSPORIN-C DEACETYLASE"/>
    <property type="match status" value="1"/>
</dbReference>
<dbReference type="EMBL" id="AP025293">
    <property type="protein sequence ID" value="BDD01001.1"/>
    <property type="molecule type" value="Genomic_DNA"/>
</dbReference>
<feature type="domain" description="Acetyl xylan esterase" evidence="2">
    <location>
        <begin position="136"/>
        <end position="435"/>
    </location>
</feature>
<sequence length="448" mass="50464">MYKQPFSTTRALWLCLMLALLFPNLAHSNERGEMYYLKVTPTAKDWTYATNEEIVFHVEAKKFGQPISALQVRYEIGQELMTPSQKGEVQLTNGTATIKGFKAKKPGFYTCRIFTTIDGKEKTVYATAGVAPEKIKAVTKMPKDFDAFWQKAREEQLDIPLEPIITLQAEECTSDYDVYHVSFQNMKKGNSWRGVSRVYGMLSVPKKAGQYPAVLEVPGAGVRAYHANSNAKRGAIFLTIGIHGIPVNVRDDAFYKGLATGALSGYFNYQLESKDDYYYKRVYLGCVRAIDFIEQLPKYNGEDLLVTGGSQGGALSIVTAGLDQRVKYLAPLFPALCDMAAYTKGQTGGWPHMFRDFDASVKPNWVENIAYFDVVNFARKLTAKGFYSWGFNDNVCPPTSMYAAYNEITAPKELTLFQDTGHWTYAEQAAMRYNWIFEQFKNAHQGSK</sequence>
<feature type="chain" id="PRO_5046531691" evidence="1">
    <location>
        <begin position="29"/>
        <end position="448"/>
    </location>
</feature>
<keyword evidence="1" id="KW-0732">Signal</keyword>
<proteinExistence type="predicted"/>
<dbReference type="InterPro" id="IPR039069">
    <property type="entry name" value="CE7"/>
</dbReference>
<reference evidence="3 4" key="1">
    <citation type="submission" date="2021-12" db="EMBL/GenBank/DDBJ databases">
        <title>Genome sequencing of bacteria with rrn-lacking chromosome and rrn-plasmid.</title>
        <authorList>
            <person name="Anda M."/>
            <person name="Iwasaki W."/>
        </authorList>
    </citation>
    <scope>NUCLEOTIDE SEQUENCE [LARGE SCALE GENOMIC DNA]</scope>
    <source>
        <strain evidence="3 4">NBRC 101262</strain>
        <plasmid evidence="3 4">pPP1</plasmid>
    </source>
</reference>
<evidence type="ECO:0000313" key="3">
    <source>
        <dbReference type="EMBL" id="BDD01001.1"/>
    </source>
</evidence>
<keyword evidence="3" id="KW-0614">Plasmid</keyword>